<name>A0ABW3H483_9SPHN</name>
<comment type="caution">
    <text evidence="1">The sequence shown here is derived from an EMBL/GenBank/DDBJ whole genome shotgun (WGS) entry which is preliminary data.</text>
</comment>
<sequence length="86" mass="9622">MAGKLSFPQEAIVPGLWRGEAGTMDARSLAGLRTRGLVEREPGEDGQPELTLEGLKLGALLHAEDNTRRLEARRQFRFLTRGMRYV</sequence>
<gene>
    <name evidence="1" type="ORF">ACFQ1E_08135</name>
</gene>
<organism evidence="1 2">
    <name type="scientific">Sphingomonas canadensis</name>
    <dbReference type="NCBI Taxonomy" id="1219257"/>
    <lineage>
        <taxon>Bacteria</taxon>
        <taxon>Pseudomonadati</taxon>
        <taxon>Pseudomonadota</taxon>
        <taxon>Alphaproteobacteria</taxon>
        <taxon>Sphingomonadales</taxon>
        <taxon>Sphingomonadaceae</taxon>
        <taxon>Sphingomonas</taxon>
    </lineage>
</organism>
<dbReference type="EMBL" id="JBHTJG010000003">
    <property type="protein sequence ID" value="MFD0946301.1"/>
    <property type="molecule type" value="Genomic_DNA"/>
</dbReference>
<evidence type="ECO:0000313" key="1">
    <source>
        <dbReference type="EMBL" id="MFD0946301.1"/>
    </source>
</evidence>
<dbReference type="Proteomes" id="UP001596977">
    <property type="component" value="Unassembled WGS sequence"/>
</dbReference>
<accession>A0ABW3H483</accession>
<evidence type="ECO:0000313" key="2">
    <source>
        <dbReference type="Proteomes" id="UP001596977"/>
    </source>
</evidence>
<dbReference type="RefSeq" id="WP_264943673.1">
    <property type="nucleotide sequence ID" value="NZ_JAPDRA010000003.1"/>
</dbReference>
<reference evidence="2" key="1">
    <citation type="journal article" date="2019" name="Int. J. Syst. Evol. Microbiol.">
        <title>The Global Catalogue of Microorganisms (GCM) 10K type strain sequencing project: providing services to taxonomists for standard genome sequencing and annotation.</title>
        <authorList>
            <consortium name="The Broad Institute Genomics Platform"/>
            <consortium name="The Broad Institute Genome Sequencing Center for Infectious Disease"/>
            <person name="Wu L."/>
            <person name="Ma J."/>
        </authorList>
    </citation>
    <scope>NUCLEOTIDE SEQUENCE [LARGE SCALE GENOMIC DNA]</scope>
    <source>
        <strain evidence="2">CCUG 62982</strain>
    </source>
</reference>
<keyword evidence="2" id="KW-1185">Reference proteome</keyword>
<protein>
    <submittedName>
        <fullName evidence="1">Uncharacterized protein</fullName>
    </submittedName>
</protein>
<proteinExistence type="predicted"/>